<name>A0A0B9GLC1_9GAMM</name>
<dbReference type="EMBL" id="JWLZ01000001">
    <property type="protein sequence ID" value="KHT65645.1"/>
    <property type="molecule type" value="Genomic_DNA"/>
</dbReference>
<evidence type="ECO:0000313" key="2">
    <source>
        <dbReference type="Proteomes" id="UP000031278"/>
    </source>
</evidence>
<reference evidence="1 2" key="1">
    <citation type="submission" date="2014-12" db="EMBL/GenBank/DDBJ databases">
        <title>Genome sequencing of Photobacterium gaetbulicola AD005a.</title>
        <authorList>
            <person name="Adrian T.G.S."/>
            <person name="Chan K.G."/>
        </authorList>
    </citation>
    <scope>NUCLEOTIDE SEQUENCE [LARGE SCALE GENOMIC DNA]</scope>
    <source>
        <strain evidence="1 2">AD005a</strain>
    </source>
</reference>
<dbReference type="SUPFAM" id="SSF116734">
    <property type="entry name" value="DNA methylase specificity domain"/>
    <property type="match status" value="1"/>
</dbReference>
<comment type="caution">
    <text evidence="1">The sequence shown here is derived from an EMBL/GenBank/DDBJ whole genome shotgun (WGS) entry which is preliminary data.</text>
</comment>
<protein>
    <submittedName>
        <fullName evidence="1">ATPase</fullName>
    </submittedName>
</protein>
<dbReference type="AlphaFoldDB" id="A0A0B9GLC1"/>
<organism evidence="1 2">
    <name type="scientific">Photobacterium gaetbulicola</name>
    <dbReference type="NCBI Taxonomy" id="1295392"/>
    <lineage>
        <taxon>Bacteria</taxon>
        <taxon>Pseudomonadati</taxon>
        <taxon>Pseudomonadota</taxon>
        <taxon>Gammaproteobacteria</taxon>
        <taxon>Vibrionales</taxon>
        <taxon>Vibrionaceae</taxon>
        <taxon>Photobacterium</taxon>
    </lineage>
</organism>
<sequence>MLDNLSIPEDIKKEPELAIPSIEEQKRIVEELKRLEEAGELTPEVLEAFMTGKRTAQESE</sequence>
<gene>
    <name evidence="1" type="ORF">RJ45_00275</name>
</gene>
<proteinExistence type="predicted"/>
<accession>A0A0B9GLC1</accession>
<dbReference type="RefSeq" id="WP_039456168.1">
    <property type="nucleotide sequence ID" value="NZ_JWLZ01000001.1"/>
</dbReference>
<evidence type="ECO:0000313" key="1">
    <source>
        <dbReference type="EMBL" id="KHT65645.1"/>
    </source>
</evidence>
<dbReference type="Proteomes" id="UP000031278">
    <property type="component" value="Unassembled WGS sequence"/>
</dbReference>